<dbReference type="Gene3D" id="2.60.40.10">
    <property type="entry name" value="Immunoglobulins"/>
    <property type="match status" value="1"/>
</dbReference>
<dbReference type="InterPro" id="IPR014756">
    <property type="entry name" value="Ig_E-set"/>
</dbReference>
<dbReference type="SMART" id="SM00642">
    <property type="entry name" value="Aamy"/>
    <property type="match status" value="1"/>
</dbReference>
<dbReference type="PIRSF" id="PIRSF000463">
    <property type="entry name" value="GlgB"/>
    <property type="match status" value="1"/>
</dbReference>
<feature type="active site" description="Proton donor" evidence="6">
    <location>
        <position position="565"/>
    </location>
</feature>
<dbReference type="SUPFAM" id="SSF81296">
    <property type="entry name" value="E set domains"/>
    <property type="match status" value="1"/>
</dbReference>
<dbReference type="InterPro" id="IPR013780">
    <property type="entry name" value="Glyco_hydro_b"/>
</dbReference>
<dbReference type="SUPFAM" id="SSF51011">
    <property type="entry name" value="Glycosyl hydrolase domain"/>
    <property type="match status" value="1"/>
</dbReference>
<dbReference type="RefSeq" id="WP_105351699.1">
    <property type="nucleotide sequence ID" value="NZ_PUIB01000006.1"/>
</dbReference>
<feature type="active site" description="Nucleophile" evidence="6">
    <location>
        <position position="516"/>
    </location>
</feature>
<dbReference type="Pfam" id="PF02806">
    <property type="entry name" value="Alpha-amylase_C"/>
    <property type="match status" value="1"/>
</dbReference>
<comment type="similarity">
    <text evidence="2">Belongs to the glycosyl hydrolase 13 family. GlgB subfamily.</text>
</comment>
<dbReference type="InterPro" id="IPR013783">
    <property type="entry name" value="Ig-like_fold"/>
</dbReference>
<evidence type="ECO:0000256" key="2">
    <source>
        <dbReference type="ARBA" id="ARBA00009000"/>
    </source>
</evidence>
<evidence type="ECO:0000256" key="5">
    <source>
        <dbReference type="ARBA" id="ARBA00023277"/>
    </source>
</evidence>
<dbReference type="GO" id="GO:0003844">
    <property type="term" value="F:1,4-alpha-glucan branching enzyme activity"/>
    <property type="evidence" value="ECO:0007669"/>
    <property type="project" value="UniProtKB-EC"/>
</dbReference>
<protein>
    <recommendedName>
        <fullName evidence="3">1,4-alpha-glucan branching enzyme</fullName>
        <ecNumber evidence="3">2.4.1.18</ecNumber>
    </recommendedName>
</protein>
<dbReference type="EMBL" id="PUIB01000006">
    <property type="protein sequence ID" value="PQO41054.1"/>
    <property type="molecule type" value="Genomic_DNA"/>
</dbReference>
<accession>A0A2S8GAD7</accession>
<dbReference type="InterPro" id="IPR006047">
    <property type="entry name" value="GH13_cat_dom"/>
</dbReference>
<reference evidence="8 9" key="1">
    <citation type="submission" date="2018-02" db="EMBL/GenBank/DDBJ databases">
        <title>Comparative genomes isolates from brazilian mangrove.</title>
        <authorList>
            <person name="Araujo J.E."/>
            <person name="Taketani R.G."/>
            <person name="Silva M.C.P."/>
            <person name="Loureco M.V."/>
            <person name="Andreote F.D."/>
        </authorList>
    </citation>
    <scope>NUCLEOTIDE SEQUENCE [LARGE SCALE GENOMIC DNA]</scope>
    <source>
        <strain evidence="8 9">NAP PRIS-MGV</strain>
    </source>
</reference>
<keyword evidence="4" id="KW-0808">Transferase</keyword>
<dbReference type="Pfam" id="PF00128">
    <property type="entry name" value="Alpha-amylase"/>
    <property type="match status" value="1"/>
</dbReference>
<evidence type="ECO:0000256" key="3">
    <source>
        <dbReference type="ARBA" id="ARBA00012541"/>
    </source>
</evidence>
<organism evidence="8 9">
    <name type="scientific">Blastopirellula marina</name>
    <dbReference type="NCBI Taxonomy" id="124"/>
    <lineage>
        <taxon>Bacteria</taxon>
        <taxon>Pseudomonadati</taxon>
        <taxon>Planctomycetota</taxon>
        <taxon>Planctomycetia</taxon>
        <taxon>Pirellulales</taxon>
        <taxon>Pirellulaceae</taxon>
        <taxon>Blastopirellula</taxon>
    </lineage>
</organism>
<dbReference type="GO" id="GO:0005978">
    <property type="term" value="P:glycogen biosynthetic process"/>
    <property type="evidence" value="ECO:0007669"/>
    <property type="project" value="InterPro"/>
</dbReference>
<dbReference type="InterPro" id="IPR006048">
    <property type="entry name" value="A-amylase/branching_C"/>
</dbReference>
<dbReference type="Gene3D" id="2.60.40.1180">
    <property type="entry name" value="Golgi alpha-mannosidase II"/>
    <property type="match status" value="1"/>
</dbReference>
<name>A0A2S8GAD7_9BACT</name>
<evidence type="ECO:0000313" key="8">
    <source>
        <dbReference type="EMBL" id="PQO41054.1"/>
    </source>
</evidence>
<gene>
    <name evidence="8" type="ORF">C5Y98_03565</name>
</gene>
<proteinExistence type="inferred from homology"/>
<evidence type="ECO:0000256" key="6">
    <source>
        <dbReference type="PIRSR" id="PIRSR000463-1"/>
    </source>
</evidence>
<evidence type="ECO:0000313" key="9">
    <source>
        <dbReference type="Proteomes" id="UP000239388"/>
    </source>
</evidence>
<dbReference type="Gene3D" id="3.20.20.80">
    <property type="entry name" value="Glycosidases"/>
    <property type="match status" value="1"/>
</dbReference>
<dbReference type="OrthoDB" id="9800174at2"/>
<dbReference type="SUPFAM" id="SSF51445">
    <property type="entry name" value="(Trans)glycosidases"/>
    <property type="match status" value="1"/>
</dbReference>
<dbReference type="InterPro" id="IPR037439">
    <property type="entry name" value="Branching_enzy"/>
</dbReference>
<sequence length="863" mass="96637">MSETHVEFWYHLGLPKEHINRCRVASLAGAALAGSWDANGWYSDAWSRQAMEWVEDDAGCVAFRAVVPLQDGEYDRWFHWGVALYFKDSHGNQQECWGITTEVRDANSSEQHRGFQLRSLGREAHYELTLHRHLGANRWRRASGQVDGIRFAVWAPNAQQVDVVFGKIYDKDDPSQSPANGSLPFDKIAGGYIADDGNGIRSDLPVLSMQWSKGGVWTSDPNDPALPHGGAFLDHVPYMYRVRRAGGDVRMRTDIYSRCQIGYGKVDPAKEHWHGQISELDGTKSCSVTVDPQQVTTYFMEGPPYHPTYDRVWPEREFQPEADFWSDEFPHGDHVVRNVEDLIIYELHPGALGYGSPHPGTLEDVIGLLDHIVSAGFNAIEIMPMSEFGGGAENWGYATSHYFAIEYGGGGRDQFKHFVKAAHQRGLAVLFDVVYNHFAHEAERAEYFYDSDRPDQNAYYWYEGQASDHSHANGGYVNNLSTAWAPRYHEELVRKMFISSAVALVTEFHVDGFRVDQTTSIHEYNTLNVAGGPRVDAANLFGAKLLRELGRTLRLIKPDTILIAEDHSSREDVTLPTEYGGMGFNARWYADFYHQLLGDTNRGDGCASLIYAAAVTMNQGPLRIGYFAGAMNASQYQKVVYSASHDEAGNSKGPFYDPDYDRGDPEKSHTSHRTLVVAANAAPLVGTTRQYAEARSRFAYAMAALSAGTPMSLFGEEVGATKRFKYNAVLQNKEDYHALANGVGREMLHFYRDVNHLRRSSPALRSRNIEILLADDTNRVLVFRRWEGGEQYLVLANLSDVPFDNGFIISHASIPDRTWDDCLNSDSHFYGGWNIGNVGPTSSHAGRIDSRIPQCGVVVLKAR</sequence>
<comment type="catalytic activity">
    <reaction evidence="1">
        <text>Transfers a segment of a (1-&gt;4)-alpha-D-glucan chain to a primary hydroxy group in a similar glucan chain.</text>
        <dbReference type="EC" id="2.4.1.18"/>
    </reaction>
</comment>
<dbReference type="GO" id="GO:0043169">
    <property type="term" value="F:cation binding"/>
    <property type="evidence" value="ECO:0007669"/>
    <property type="project" value="InterPro"/>
</dbReference>
<evidence type="ECO:0000256" key="4">
    <source>
        <dbReference type="ARBA" id="ARBA00022679"/>
    </source>
</evidence>
<dbReference type="AlphaFoldDB" id="A0A2S8GAD7"/>
<keyword evidence="5" id="KW-0119">Carbohydrate metabolism</keyword>
<dbReference type="Proteomes" id="UP000239388">
    <property type="component" value="Unassembled WGS sequence"/>
</dbReference>
<dbReference type="PANTHER" id="PTHR43651">
    <property type="entry name" value="1,4-ALPHA-GLUCAN-BRANCHING ENZYME"/>
    <property type="match status" value="1"/>
</dbReference>
<evidence type="ECO:0000259" key="7">
    <source>
        <dbReference type="SMART" id="SM00642"/>
    </source>
</evidence>
<dbReference type="InterPro" id="IPR017853">
    <property type="entry name" value="GH"/>
</dbReference>
<feature type="domain" description="Glycosyl hydrolase family 13 catalytic" evidence="7">
    <location>
        <begin position="342"/>
        <end position="758"/>
    </location>
</feature>
<dbReference type="EC" id="2.4.1.18" evidence="3"/>
<comment type="caution">
    <text evidence="8">The sequence shown here is derived from an EMBL/GenBank/DDBJ whole genome shotgun (WGS) entry which is preliminary data.</text>
</comment>
<dbReference type="PANTHER" id="PTHR43651:SF11">
    <property type="entry name" value="MALTO-OLIGOSYLTREHALOSE TREHALOHYDROLASE"/>
    <property type="match status" value="1"/>
</dbReference>
<evidence type="ECO:0000256" key="1">
    <source>
        <dbReference type="ARBA" id="ARBA00000826"/>
    </source>
</evidence>
<dbReference type="CDD" id="cd11325">
    <property type="entry name" value="AmyAc_GTHase"/>
    <property type="match status" value="1"/>
</dbReference>